<keyword evidence="1" id="KW-0812">Transmembrane</keyword>
<evidence type="ECO:0000256" key="1">
    <source>
        <dbReference type="SAM" id="Phobius"/>
    </source>
</evidence>
<feature type="transmembrane region" description="Helical" evidence="1">
    <location>
        <begin position="6"/>
        <end position="25"/>
    </location>
</feature>
<evidence type="ECO:0000313" key="2">
    <source>
        <dbReference type="EMBL" id="MDR8019749.1"/>
    </source>
</evidence>
<dbReference type="RefSeq" id="WP_310548733.1">
    <property type="nucleotide sequence ID" value="NZ_JAVKGR010000010.1"/>
</dbReference>
<evidence type="ECO:0000313" key="3">
    <source>
        <dbReference type="Proteomes" id="UP001251870"/>
    </source>
</evidence>
<keyword evidence="1" id="KW-0472">Membrane</keyword>
<keyword evidence="1" id="KW-1133">Transmembrane helix</keyword>
<gene>
    <name evidence="2" type="ORF">RIL96_09260</name>
</gene>
<accession>A0ABU2DTC0</accession>
<dbReference type="Proteomes" id="UP001251870">
    <property type="component" value="Unassembled WGS sequence"/>
</dbReference>
<protein>
    <submittedName>
        <fullName evidence="2">Uncharacterized protein</fullName>
    </submittedName>
</protein>
<keyword evidence="3" id="KW-1185">Reference proteome</keyword>
<organism evidence="2 3">
    <name type="scientific">Nesterenkonia aerolata</name>
    <dbReference type="NCBI Taxonomy" id="3074079"/>
    <lineage>
        <taxon>Bacteria</taxon>
        <taxon>Bacillati</taxon>
        <taxon>Actinomycetota</taxon>
        <taxon>Actinomycetes</taxon>
        <taxon>Micrococcales</taxon>
        <taxon>Micrococcaceae</taxon>
        <taxon>Nesterenkonia</taxon>
    </lineage>
</organism>
<comment type="caution">
    <text evidence="2">The sequence shown here is derived from an EMBL/GenBank/DDBJ whole genome shotgun (WGS) entry which is preliminary data.</text>
</comment>
<name>A0ABU2DTC0_9MICC</name>
<proteinExistence type="predicted"/>
<sequence length="75" mass="8434">MTLVVAALFAVIDVVLVDWLIICTLRPRRFVYPGTENCTGWGDYAFHLTEQLRPRALLALTTLSAVVGTVVWWLT</sequence>
<reference evidence="2 3" key="1">
    <citation type="submission" date="2023-09" db="EMBL/GenBank/DDBJ databases">
        <title>Description of three actinobacteria isolated from air of manufacturing shop in a pharmaceutical factory.</title>
        <authorList>
            <person name="Zhang D.-F."/>
        </authorList>
    </citation>
    <scope>NUCLEOTIDE SEQUENCE [LARGE SCALE GENOMIC DNA]</scope>
    <source>
        <strain evidence="2 3">LY-0111</strain>
    </source>
</reference>
<feature type="transmembrane region" description="Helical" evidence="1">
    <location>
        <begin position="56"/>
        <end position="74"/>
    </location>
</feature>
<dbReference type="EMBL" id="JAVKGR010000010">
    <property type="protein sequence ID" value="MDR8019749.1"/>
    <property type="molecule type" value="Genomic_DNA"/>
</dbReference>